<name>A0AAD4QJK9_9AGAM</name>
<evidence type="ECO:0000313" key="3">
    <source>
        <dbReference type="Proteomes" id="UP001203297"/>
    </source>
</evidence>
<proteinExistence type="predicted"/>
<dbReference type="Gene3D" id="3.40.50.1820">
    <property type="entry name" value="alpha/beta hydrolase"/>
    <property type="match status" value="1"/>
</dbReference>
<accession>A0AAD4QJK9</accession>
<dbReference type="InterPro" id="IPR029058">
    <property type="entry name" value="AB_hydrolase_fold"/>
</dbReference>
<dbReference type="Proteomes" id="UP001203297">
    <property type="component" value="Unassembled WGS sequence"/>
</dbReference>
<feature type="domain" description="Dienelactone hydrolase" evidence="1">
    <location>
        <begin position="50"/>
        <end position="252"/>
    </location>
</feature>
<reference evidence="2" key="1">
    <citation type="journal article" date="2022" name="New Phytol.">
        <title>Evolutionary transition to the ectomycorrhizal habit in the genomes of a hyperdiverse lineage of mushroom-forming fungi.</title>
        <authorList>
            <person name="Looney B."/>
            <person name="Miyauchi S."/>
            <person name="Morin E."/>
            <person name="Drula E."/>
            <person name="Courty P.E."/>
            <person name="Kohler A."/>
            <person name="Kuo A."/>
            <person name="LaButti K."/>
            <person name="Pangilinan J."/>
            <person name="Lipzen A."/>
            <person name="Riley R."/>
            <person name="Andreopoulos W."/>
            <person name="He G."/>
            <person name="Johnson J."/>
            <person name="Nolan M."/>
            <person name="Tritt A."/>
            <person name="Barry K.W."/>
            <person name="Grigoriev I.V."/>
            <person name="Nagy L.G."/>
            <person name="Hibbett D."/>
            <person name="Henrissat B."/>
            <person name="Matheny P.B."/>
            <person name="Labbe J."/>
            <person name="Martin F.M."/>
        </authorList>
    </citation>
    <scope>NUCLEOTIDE SEQUENCE</scope>
    <source>
        <strain evidence="2">BPL690</strain>
    </source>
</reference>
<keyword evidence="3" id="KW-1185">Reference proteome</keyword>
<dbReference type="AlphaFoldDB" id="A0AAD4QJK9"/>
<comment type="caution">
    <text evidence="2">The sequence shown here is derived from an EMBL/GenBank/DDBJ whole genome shotgun (WGS) entry which is preliminary data.</text>
</comment>
<gene>
    <name evidence="2" type="ORF">B0F90DRAFT_1823269</name>
</gene>
<dbReference type="GO" id="GO:0016787">
    <property type="term" value="F:hydrolase activity"/>
    <property type="evidence" value="ECO:0007669"/>
    <property type="project" value="UniProtKB-KW"/>
</dbReference>
<organism evidence="2 3">
    <name type="scientific">Multifurca ochricompacta</name>
    <dbReference type="NCBI Taxonomy" id="376703"/>
    <lineage>
        <taxon>Eukaryota</taxon>
        <taxon>Fungi</taxon>
        <taxon>Dikarya</taxon>
        <taxon>Basidiomycota</taxon>
        <taxon>Agaricomycotina</taxon>
        <taxon>Agaricomycetes</taxon>
        <taxon>Russulales</taxon>
        <taxon>Russulaceae</taxon>
        <taxon>Multifurca</taxon>
    </lineage>
</organism>
<evidence type="ECO:0000313" key="2">
    <source>
        <dbReference type="EMBL" id="KAI0292071.1"/>
    </source>
</evidence>
<dbReference type="Pfam" id="PF01738">
    <property type="entry name" value="DLH"/>
    <property type="match status" value="1"/>
</dbReference>
<dbReference type="InterPro" id="IPR002925">
    <property type="entry name" value="Dienelactn_hydro"/>
</dbReference>
<dbReference type="PANTHER" id="PTHR17630:SF44">
    <property type="entry name" value="PROTEIN AIM2"/>
    <property type="match status" value="1"/>
</dbReference>
<dbReference type="SUPFAM" id="SSF53474">
    <property type="entry name" value="alpha/beta-Hydrolases"/>
    <property type="match status" value="1"/>
</dbReference>
<dbReference type="EMBL" id="WTXG01000133">
    <property type="protein sequence ID" value="KAI0292071.1"/>
    <property type="molecule type" value="Genomic_DNA"/>
</dbReference>
<evidence type="ECO:0000259" key="1">
    <source>
        <dbReference type="Pfam" id="PF01738"/>
    </source>
</evidence>
<dbReference type="PANTHER" id="PTHR17630">
    <property type="entry name" value="DIENELACTONE HYDROLASE"/>
    <property type="match status" value="1"/>
</dbReference>
<keyword evidence="2" id="KW-0378">Hydrolase</keyword>
<sequence length="254" mass="28314">MASPVLAPAPRECCTRTVQHTGTATGSFEVLANVNTYLARSPSNDGQDKHSRIIFFFPDVFGPLYINNQLLIDYFASNGYLVVAPDYFEGDIFDQIRSQPGFDLFDWATKKLTRGKEIIPGWIKAIKAKYGTEATKYAAVGYCFGAPFTLEAAATDLVVAAAIAHPSFLNEDHFKNVKKPLFLSCAEVDQQFPLESRHRAETILAENKAVYHFQLFGGVSHGFAVKGDPDVPNEKFAKEESARSIIRWFDRFSK</sequence>
<protein>
    <submittedName>
        <fullName evidence="2">Alpha/Beta hydrolase protein</fullName>
    </submittedName>
</protein>